<name>H5STX7_ACEAU</name>
<evidence type="ECO:0000256" key="2">
    <source>
        <dbReference type="ARBA" id="ARBA00022448"/>
    </source>
</evidence>
<keyword evidence="9 10" id="KW-0472">Membrane</keyword>
<feature type="transmembrane region" description="Helical" evidence="10">
    <location>
        <begin position="192"/>
        <end position="208"/>
    </location>
</feature>
<dbReference type="PROSITE" id="PS51003">
    <property type="entry name" value="CYTB_CTER"/>
    <property type="match status" value="1"/>
</dbReference>
<keyword evidence="3" id="KW-0349">Heme</keyword>
<evidence type="ECO:0000256" key="6">
    <source>
        <dbReference type="ARBA" id="ARBA00022982"/>
    </source>
</evidence>
<protein>
    <recommendedName>
        <fullName evidence="11">Cytochrome b/b6 C-terminal region profile domain-containing protein</fullName>
    </recommendedName>
</protein>
<evidence type="ECO:0000256" key="5">
    <source>
        <dbReference type="ARBA" id="ARBA00022723"/>
    </source>
</evidence>
<dbReference type="EMBL" id="AP011803">
    <property type="protein sequence ID" value="BAL59977.1"/>
    <property type="molecule type" value="Genomic_DNA"/>
</dbReference>
<keyword evidence="5" id="KW-0479">Metal-binding</keyword>
<dbReference type="Gene3D" id="1.20.810.10">
    <property type="entry name" value="Cytochrome Bc1 Complex, Chain C"/>
    <property type="match status" value="1"/>
</dbReference>
<dbReference type="InterPro" id="IPR036150">
    <property type="entry name" value="Cyt_b/b6_C_sf"/>
</dbReference>
<sequence length="213" mass="23858">MHIMLLPVIIVILLGLHLVIMLKQKHTEPAINRGQAPVGKLIGVPLWPHQTVLMVQLFLLLTGGLMLLAGFFPAHPIELYGPPRPGTPEVKPDWYFLWVYGLLKLIPSWMETHFLGTVINPENIGGVLLPGLLGLVLILWPFLDRARQPQHYLEPPTPRRIAWGMGFLTLIGIFAVAGYADDLRLSKDWLRTVALGGPVWVGLIAYLLRKTRP</sequence>
<evidence type="ECO:0000256" key="4">
    <source>
        <dbReference type="ARBA" id="ARBA00022692"/>
    </source>
</evidence>
<evidence type="ECO:0000256" key="7">
    <source>
        <dbReference type="ARBA" id="ARBA00022989"/>
    </source>
</evidence>
<evidence type="ECO:0000313" key="12">
    <source>
        <dbReference type="EMBL" id="BAL59977.1"/>
    </source>
</evidence>
<dbReference type="Pfam" id="PF13631">
    <property type="entry name" value="Cytochrom_B_N_2"/>
    <property type="match status" value="1"/>
</dbReference>
<evidence type="ECO:0000259" key="11">
    <source>
        <dbReference type="PROSITE" id="PS51003"/>
    </source>
</evidence>
<evidence type="ECO:0000256" key="9">
    <source>
        <dbReference type="ARBA" id="ARBA00023136"/>
    </source>
</evidence>
<evidence type="ECO:0000256" key="3">
    <source>
        <dbReference type="ARBA" id="ARBA00022617"/>
    </source>
</evidence>
<keyword evidence="6" id="KW-0249">Electron transport</keyword>
<proteinExistence type="predicted"/>
<dbReference type="GO" id="GO:0046872">
    <property type="term" value="F:metal ion binding"/>
    <property type="evidence" value="ECO:0007669"/>
    <property type="project" value="UniProtKB-KW"/>
</dbReference>
<evidence type="ECO:0000256" key="1">
    <source>
        <dbReference type="ARBA" id="ARBA00004141"/>
    </source>
</evidence>
<dbReference type="InterPro" id="IPR005798">
    <property type="entry name" value="Cyt_b/b6_C"/>
</dbReference>
<feature type="transmembrane region" description="Helical" evidence="10">
    <location>
        <begin position="122"/>
        <end position="140"/>
    </location>
</feature>
<keyword evidence="2" id="KW-0813">Transport</keyword>
<evidence type="ECO:0000256" key="8">
    <source>
        <dbReference type="ARBA" id="ARBA00023004"/>
    </source>
</evidence>
<dbReference type="InterPro" id="IPR005797">
    <property type="entry name" value="Cyt_b/b6_N"/>
</dbReference>
<dbReference type="SUPFAM" id="SSF81648">
    <property type="entry name" value="a domain/subunit of cytochrome bc1 complex (Ubiquinol-cytochrome c reductase)"/>
    <property type="match status" value="1"/>
</dbReference>
<accession>H5STX7</accession>
<keyword evidence="8" id="KW-0408">Iron</keyword>
<keyword evidence="7 10" id="KW-1133">Transmembrane helix</keyword>
<dbReference type="GO" id="GO:0016491">
    <property type="term" value="F:oxidoreductase activity"/>
    <property type="evidence" value="ECO:0007669"/>
    <property type="project" value="InterPro"/>
</dbReference>
<feature type="transmembrane region" description="Helical" evidence="10">
    <location>
        <begin position="53"/>
        <end position="74"/>
    </location>
</feature>
<feature type="transmembrane region" description="Helical" evidence="10">
    <location>
        <begin position="94"/>
        <end position="110"/>
    </location>
</feature>
<dbReference type="AlphaFoldDB" id="H5STX7"/>
<dbReference type="Pfam" id="PF00032">
    <property type="entry name" value="Cytochrom_B_C"/>
    <property type="match status" value="1"/>
</dbReference>
<reference evidence="12" key="2">
    <citation type="journal article" date="2012" name="PLoS ONE">
        <title>A Deeply Branching Thermophilic Bacterium with an Ancient Acetyl-CoA Pathway Dominates a Subsurface Ecosystem.</title>
        <authorList>
            <person name="Takami H."/>
            <person name="Noguchi H."/>
            <person name="Takaki Y."/>
            <person name="Uchiyama I."/>
            <person name="Toyoda A."/>
            <person name="Nishi S."/>
            <person name="Chee G.-J."/>
            <person name="Arai W."/>
            <person name="Nunoura T."/>
            <person name="Itoh T."/>
            <person name="Hattori M."/>
            <person name="Takai K."/>
        </authorList>
    </citation>
    <scope>NUCLEOTIDE SEQUENCE</scope>
</reference>
<dbReference type="InterPro" id="IPR027387">
    <property type="entry name" value="Cytb/b6-like_sf"/>
</dbReference>
<feature type="transmembrane region" description="Helical" evidence="10">
    <location>
        <begin position="161"/>
        <end position="180"/>
    </location>
</feature>
<evidence type="ECO:0000256" key="10">
    <source>
        <dbReference type="SAM" id="Phobius"/>
    </source>
</evidence>
<feature type="domain" description="Cytochrome b/b6 C-terminal region profile" evidence="11">
    <location>
        <begin position="88"/>
        <end position="163"/>
    </location>
</feature>
<gene>
    <name evidence="12" type="ORF">HGMM_OP4C613</name>
</gene>
<dbReference type="GO" id="GO:0009055">
    <property type="term" value="F:electron transfer activity"/>
    <property type="evidence" value="ECO:0007669"/>
    <property type="project" value="InterPro"/>
</dbReference>
<organism evidence="12">
    <name type="scientific">Acetithermum autotrophicum</name>
    <dbReference type="NCBI Taxonomy" id="1446466"/>
    <lineage>
        <taxon>Bacteria</taxon>
        <taxon>Candidatus Bipolaricaulota</taxon>
        <taxon>Candidatus Acetithermum</taxon>
    </lineage>
</organism>
<reference evidence="12" key="1">
    <citation type="journal article" date="2005" name="Environ. Microbiol.">
        <title>Genetic and functional properties of uncultivated thermophilic crenarchaeotes from a subsurface gold mine as revealed by analysis of genome fragments.</title>
        <authorList>
            <person name="Nunoura T."/>
            <person name="Hirayama H."/>
            <person name="Takami H."/>
            <person name="Oida H."/>
            <person name="Nishi S."/>
            <person name="Shimamura S."/>
            <person name="Suzuki Y."/>
            <person name="Inagaki F."/>
            <person name="Takai K."/>
            <person name="Nealson K.H."/>
            <person name="Horikoshi K."/>
        </authorList>
    </citation>
    <scope>NUCLEOTIDE SEQUENCE</scope>
</reference>
<comment type="subcellular location">
    <subcellularLocation>
        <location evidence="1">Membrane</location>
        <topology evidence="1">Multi-pass membrane protein</topology>
    </subcellularLocation>
</comment>
<dbReference type="GO" id="GO:0016020">
    <property type="term" value="C:membrane"/>
    <property type="evidence" value="ECO:0007669"/>
    <property type="project" value="UniProtKB-SubCell"/>
</dbReference>
<keyword evidence="4 10" id="KW-0812">Transmembrane</keyword>